<name>A0A9C7GE07_9BACI</name>
<feature type="domain" description="HTH tetR-type" evidence="4">
    <location>
        <begin position="23"/>
        <end position="83"/>
    </location>
</feature>
<dbReference type="Pfam" id="PF00440">
    <property type="entry name" value="TetR_N"/>
    <property type="match status" value="1"/>
</dbReference>
<keyword evidence="2 3" id="KW-0238">DNA-binding</keyword>
<dbReference type="PRINTS" id="PR00455">
    <property type="entry name" value="HTHTETR"/>
</dbReference>
<proteinExistence type="predicted"/>
<keyword evidence="1" id="KW-0678">Repressor</keyword>
<dbReference type="PROSITE" id="PS50977">
    <property type="entry name" value="HTH_TETR_2"/>
    <property type="match status" value="1"/>
</dbReference>
<evidence type="ECO:0000256" key="2">
    <source>
        <dbReference type="ARBA" id="ARBA00023125"/>
    </source>
</evidence>
<dbReference type="InterPro" id="IPR023772">
    <property type="entry name" value="DNA-bd_HTH_TetR-type_CS"/>
</dbReference>
<dbReference type="PANTHER" id="PTHR43479:SF11">
    <property type="entry name" value="ACREF_ENVCD OPERON REPRESSOR-RELATED"/>
    <property type="match status" value="1"/>
</dbReference>
<dbReference type="PROSITE" id="PS01081">
    <property type="entry name" value="HTH_TETR_1"/>
    <property type="match status" value="1"/>
</dbReference>
<keyword evidence="6" id="KW-1185">Reference proteome</keyword>
<dbReference type="InterPro" id="IPR050624">
    <property type="entry name" value="HTH-type_Tx_Regulator"/>
</dbReference>
<evidence type="ECO:0000256" key="1">
    <source>
        <dbReference type="ARBA" id="ARBA00022491"/>
    </source>
</evidence>
<reference evidence="5" key="1">
    <citation type="submission" date="2021-10" db="EMBL/GenBank/DDBJ databases">
        <authorList>
            <person name="Criscuolo A."/>
        </authorList>
    </citation>
    <scope>NUCLEOTIDE SEQUENCE</scope>
    <source>
        <strain evidence="5">CIP111885</strain>
    </source>
</reference>
<comment type="caution">
    <text evidence="5">The sequence shown here is derived from an EMBL/GenBank/DDBJ whole genome shotgun (WGS) entry which is preliminary data.</text>
</comment>
<dbReference type="AlphaFoldDB" id="A0A9C7GE07"/>
<evidence type="ECO:0000256" key="3">
    <source>
        <dbReference type="PROSITE-ProRule" id="PRU00335"/>
    </source>
</evidence>
<dbReference type="InterPro" id="IPR009057">
    <property type="entry name" value="Homeodomain-like_sf"/>
</dbReference>
<dbReference type="GO" id="GO:0003677">
    <property type="term" value="F:DNA binding"/>
    <property type="evidence" value="ECO:0007669"/>
    <property type="project" value="UniProtKB-UniRule"/>
</dbReference>
<dbReference type="RefSeq" id="WP_230498744.1">
    <property type="nucleotide sequence ID" value="NZ_CAKJTG010000035.1"/>
</dbReference>
<gene>
    <name evidence="5" type="ORF">NEOCIP111885_04176</name>
</gene>
<dbReference type="EMBL" id="CAKJTG010000035">
    <property type="protein sequence ID" value="CAG9610402.1"/>
    <property type="molecule type" value="Genomic_DNA"/>
</dbReference>
<evidence type="ECO:0000259" key="4">
    <source>
        <dbReference type="PROSITE" id="PS50977"/>
    </source>
</evidence>
<organism evidence="5 6">
    <name type="scientific">Pseudoneobacillus rhizosphaerae</name>
    <dbReference type="NCBI Taxonomy" id="2880968"/>
    <lineage>
        <taxon>Bacteria</taxon>
        <taxon>Bacillati</taxon>
        <taxon>Bacillota</taxon>
        <taxon>Bacilli</taxon>
        <taxon>Bacillales</taxon>
        <taxon>Bacillaceae</taxon>
        <taxon>Pseudoneobacillus</taxon>
    </lineage>
</organism>
<sequence>MPDKEKNQLAGEFPFVPQQVRAQQKRHALIESGRCLFIKNGYSQTTAKDIAANAGVAIGTFYRYFSDKRQLLRSLFEEQLEMLIPPEPSWVHGDPEILLAALLEKHYKRLDEIGIHRVLPELLPKDPELSEILIEARRKLHSKFLSSLRQIEEMGLTWKDLDLDTVAWTVLMIVENGPQKTEYSDNEINYAEIAKVICRIVFPPEILVRLQNKEG</sequence>
<evidence type="ECO:0000313" key="5">
    <source>
        <dbReference type="EMBL" id="CAG9610402.1"/>
    </source>
</evidence>
<dbReference type="InterPro" id="IPR001647">
    <property type="entry name" value="HTH_TetR"/>
</dbReference>
<protein>
    <recommendedName>
        <fullName evidence="4">HTH tetR-type domain-containing protein</fullName>
    </recommendedName>
</protein>
<accession>A0A9C7GE07</accession>
<feature type="DNA-binding region" description="H-T-H motif" evidence="3">
    <location>
        <begin position="46"/>
        <end position="65"/>
    </location>
</feature>
<dbReference type="Proteomes" id="UP000789845">
    <property type="component" value="Unassembled WGS sequence"/>
</dbReference>
<dbReference type="PANTHER" id="PTHR43479">
    <property type="entry name" value="ACREF/ENVCD OPERON REPRESSOR-RELATED"/>
    <property type="match status" value="1"/>
</dbReference>
<dbReference type="SUPFAM" id="SSF46689">
    <property type="entry name" value="Homeodomain-like"/>
    <property type="match status" value="1"/>
</dbReference>
<evidence type="ECO:0000313" key="6">
    <source>
        <dbReference type="Proteomes" id="UP000789845"/>
    </source>
</evidence>
<dbReference type="Gene3D" id="1.10.357.10">
    <property type="entry name" value="Tetracycline Repressor, domain 2"/>
    <property type="match status" value="1"/>
</dbReference>